<reference evidence="1" key="1">
    <citation type="journal article" date="2020" name="Nature">
        <title>Giant virus diversity and host interactions through global metagenomics.</title>
        <authorList>
            <person name="Schulz F."/>
            <person name="Roux S."/>
            <person name="Paez-Espino D."/>
            <person name="Jungbluth S."/>
            <person name="Walsh D.A."/>
            <person name="Denef V.J."/>
            <person name="McMahon K.D."/>
            <person name="Konstantinidis K.T."/>
            <person name="Eloe-Fadrosh E.A."/>
            <person name="Kyrpides N.C."/>
            <person name="Woyke T."/>
        </authorList>
    </citation>
    <scope>NUCLEOTIDE SEQUENCE</scope>
    <source>
        <strain evidence="1">GVMAG-M-3300025860-20</strain>
    </source>
</reference>
<proteinExistence type="predicted"/>
<dbReference type="AlphaFoldDB" id="A0A6C0J5V3"/>
<dbReference type="EMBL" id="MN740334">
    <property type="protein sequence ID" value="QHU01039.1"/>
    <property type="molecule type" value="Genomic_DNA"/>
</dbReference>
<organism evidence="1">
    <name type="scientific">viral metagenome</name>
    <dbReference type="NCBI Taxonomy" id="1070528"/>
    <lineage>
        <taxon>unclassified sequences</taxon>
        <taxon>metagenomes</taxon>
        <taxon>organismal metagenomes</taxon>
    </lineage>
</organism>
<accession>A0A6C0J5V3</accession>
<evidence type="ECO:0000313" key="1">
    <source>
        <dbReference type="EMBL" id="QHU01039.1"/>
    </source>
</evidence>
<sequence>MFIIIGYHNWTCPGMLMRIKEFTKIALYDEVKKHLNVC</sequence>
<name>A0A6C0J5V3_9ZZZZ</name>
<protein>
    <submittedName>
        <fullName evidence="1">Uncharacterized protein</fullName>
    </submittedName>
</protein>